<name>A0ABS6QSK1_9PSED</name>
<dbReference type="Proteomes" id="UP001049200">
    <property type="component" value="Unassembled WGS sequence"/>
</dbReference>
<protein>
    <recommendedName>
        <fullName evidence="3">Secreted protein</fullName>
    </recommendedName>
</protein>
<evidence type="ECO:0000313" key="1">
    <source>
        <dbReference type="EMBL" id="MBV4521911.1"/>
    </source>
</evidence>
<proteinExistence type="predicted"/>
<evidence type="ECO:0000313" key="2">
    <source>
        <dbReference type="Proteomes" id="UP001049200"/>
    </source>
</evidence>
<organism evidence="1 2">
    <name type="scientific">Pseudomonas azerbaijanoccidentalis</name>
    <dbReference type="NCBI Taxonomy" id="2842347"/>
    <lineage>
        <taxon>Bacteria</taxon>
        <taxon>Pseudomonadati</taxon>
        <taxon>Pseudomonadota</taxon>
        <taxon>Gammaproteobacteria</taxon>
        <taxon>Pseudomonadales</taxon>
        <taxon>Pseudomonadaceae</taxon>
        <taxon>Pseudomonas</taxon>
    </lineage>
</organism>
<dbReference type="EMBL" id="JAHSTU010000005">
    <property type="protein sequence ID" value="MBV4521911.1"/>
    <property type="molecule type" value="Genomic_DNA"/>
</dbReference>
<gene>
    <name evidence="1" type="ORF">KVG88_17765</name>
</gene>
<evidence type="ECO:0008006" key="3">
    <source>
        <dbReference type="Google" id="ProtNLM"/>
    </source>
</evidence>
<accession>A0ABS6QSK1</accession>
<reference evidence="1" key="1">
    <citation type="submission" date="2021-06" db="EMBL/GenBank/DDBJ databases">
        <title>Updating the genus Pseudomonas: Description of 43 new species and partition of the Pseudomonas putida group.</title>
        <authorList>
            <person name="Girard L."/>
            <person name="Lood C."/>
            <person name="Vandamme P."/>
            <person name="Rokni-Zadeh H."/>
            <person name="Van Noort V."/>
            <person name="Hofte M."/>
            <person name="Lavigne R."/>
            <person name="De Mot R."/>
        </authorList>
    </citation>
    <scope>NUCLEOTIDE SEQUENCE</scope>
    <source>
        <strain evidence="1">SWRI74</strain>
    </source>
</reference>
<keyword evidence="2" id="KW-1185">Reference proteome</keyword>
<comment type="caution">
    <text evidence="1">The sequence shown here is derived from an EMBL/GenBank/DDBJ whole genome shotgun (WGS) entry which is preliminary data.</text>
</comment>
<sequence>MMALPITMAFRFSAGLLSTPLLSTPIVTSPIIPAVVPTAVTPVAIVMGKQGFGWCASHAGNGWPRTLSDLDRSLNG</sequence>